<sequence>MNNVIMRVKSFFAIYFILPASFRQRFCLTRVMDGGHIHYIQGIEYISVERIAYGDHVREVLNIDVRGVLGKYGLALLVKLGLLRIVRAGYGRREGFVIVGV</sequence>
<organism evidence="1">
    <name type="scientific">bioreactor metagenome</name>
    <dbReference type="NCBI Taxonomy" id="1076179"/>
    <lineage>
        <taxon>unclassified sequences</taxon>
        <taxon>metagenomes</taxon>
        <taxon>ecological metagenomes</taxon>
    </lineage>
</organism>
<evidence type="ECO:0000313" key="1">
    <source>
        <dbReference type="EMBL" id="MPN02999.1"/>
    </source>
</evidence>
<accession>A0A645EPC1</accession>
<proteinExistence type="predicted"/>
<comment type="caution">
    <text evidence="1">The sequence shown here is derived from an EMBL/GenBank/DDBJ whole genome shotgun (WGS) entry which is preliminary data.</text>
</comment>
<name>A0A645EPC1_9ZZZZ</name>
<dbReference type="AlphaFoldDB" id="A0A645EPC1"/>
<dbReference type="EMBL" id="VSSQ01048952">
    <property type="protein sequence ID" value="MPN02999.1"/>
    <property type="molecule type" value="Genomic_DNA"/>
</dbReference>
<protein>
    <submittedName>
        <fullName evidence="1">Uncharacterized protein</fullName>
    </submittedName>
</protein>
<reference evidence="1" key="1">
    <citation type="submission" date="2019-08" db="EMBL/GenBank/DDBJ databases">
        <authorList>
            <person name="Kucharzyk K."/>
            <person name="Murdoch R.W."/>
            <person name="Higgins S."/>
            <person name="Loffler F."/>
        </authorList>
    </citation>
    <scope>NUCLEOTIDE SEQUENCE</scope>
</reference>
<gene>
    <name evidence="1" type="ORF">SDC9_150222</name>
</gene>